<dbReference type="AlphaFoldDB" id="A0A173T1F0"/>
<protein>
    <recommendedName>
        <fullName evidence="4">Conjugal transfer protein TrbL</fullName>
    </recommendedName>
</protein>
<evidence type="ECO:0000313" key="2">
    <source>
        <dbReference type="EMBL" id="CUM96056.1"/>
    </source>
</evidence>
<keyword evidence="1" id="KW-0812">Transmembrane</keyword>
<dbReference type="Proteomes" id="UP000095673">
    <property type="component" value="Unassembled WGS sequence"/>
</dbReference>
<dbReference type="RefSeq" id="WP_055230551.1">
    <property type="nucleotide sequence ID" value="NZ_CP143947.1"/>
</dbReference>
<accession>A0A173T1F0</accession>
<keyword evidence="1" id="KW-1133">Transmembrane helix</keyword>
<feature type="transmembrane region" description="Helical" evidence="1">
    <location>
        <begin position="102"/>
        <end position="124"/>
    </location>
</feature>
<dbReference type="InterPro" id="IPR045798">
    <property type="entry name" value="TrbL_Firmicutes"/>
</dbReference>
<feature type="transmembrane region" description="Helical" evidence="1">
    <location>
        <begin position="260"/>
        <end position="277"/>
    </location>
</feature>
<dbReference type="EMBL" id="CYXM01000005">
    <property type="protein sequence ID" value="CUM96056.1"/>
    <property type="molecule type" value="Genomic_DNA"/>
</dbReference>
<organism evidence="2 3">
    <name type="scientific">Agathobacter rectalis</name>
    <dbReference type="NCBI Taxonomy" id="39491"/>
    <lineage>
        <taxon>Bacteria</taxon>
        <taxon>Bacillati</taxon>
        <taxon>Bacillota</taxon>
        <taxon>Clostridia</taxon>
        <taxon>Lachnospirales</taxon>
        <taxon>Lachnospiraceae</taxon>
        <taxon>Agathobacter</taxon>
    </lineage>
</organism>
<dbReference type="OrthoDB" id="9805295at2"/>
<gene>
    <name evidence="2" type="ORF">ERS852580_01336</name>
</gene>
<evidence type="ECO:0008006" key="4">
    <source>
        <dbReference type="Google" id="ProtNLM"/>
    </source>
</evidence>
<proteinExistence type="predicted"/>
<reference evidence="2 3" key="1">
    <citation type="submission" date="2015-09" db="EMBL/GenBank/DDBJ databases">
        <authorList>
            <consortium name="Pathogen Informatics"/>
        </authorList>
    </citation>
    <scope>NUCLEOTIDE SEQUENCE [LARGE SCALE GENOMIC DNA]</scope>
    <source>
        <strain evidence="2 3">2789STDY5834968</strain>
    </source>
</reference>
<feature type="transmembrane region" description="Helical" evidence="1">
    <location>
        <begin position="64"/>
        <end position="82"/>
    </location>
</feature>
<dbReference type="Pfam" id="PF19478">
    <property type="entry name" value="TrbL_2"/>
    <property type="match status" value="1"/>
</dbReference>
<feature type="transmembrane region" description="Helical" evidence="1">
    <location>
        <begin position="166"/>
        <end position="192"/>
    </location>
</feature>
<evidence type="ECO:0000256" key="1">
    <source>
        <dbReference type="SAM" id="Phobius"/>
    </source>
</evidence>
<keyword evidence="1" id="KW-0472">Membrane</keyword>
<name>A0A173T1F0_9FIRM</name>
<feature type="transmembrane region" description="Helical" evidence="1">
    <location>
        <begin position="198"/>
        <end position="215"/>
    </location>
</feature>
<feature type="transmembrane region" description="Helical" evidence="1">
    <location>
        <begin position="227"/>
        <end position="248"/>
    </location>
</feature>
<sequence length="290" mass="31463">MGAIIDKITEFIKEMLQGWVLDNLSTMFTDVNDKVGTIAGEVGKTPSSWNSGIFSMIQSLSENVMVPIAGMIISAILCYELITMVMDKNNMHEIGSEFFFRYLVKACIAVLFVSYTFDITMAIFDVGNHIVTKAAGVITGNASIDVTATLQTMFNTQLSTMGIGELIGLGIETMIVSLCMKIMSVLITVILYGRMIEIYLYVSVAPVPFATLSNREWGSIGSNYIKGLCALAFQGFFIMVCVGIYSVLVSGVAVAGNLHSALWSVAAYTVILCFSLFKTGSLSKSIFNAH</sequence>
<evidence type="ECO:0000313" key="3">
    <source>
        <dbReference type="Proteomes" id="UP000095673"/>
    </source>
</evidence>